<evidence type="ECO:0000259" key="3">
    <source>
        <dbReference type="Pfam" id="PF25019"/>
    </source>
</evidence>
<dbReference type="InterPro" id="IPR032675">
    <property type="entry name" value="LRR_dom_sf"/>
</dbReference>
<dbReference type="Pfam" id="PF13855">
    <property type="entry name" value="LRR_8"/>
    <property type="match status" value="1"/>
</dbReference>
<proteinExistence type="predicted"/>
<feature type="domain" description="R13L1/DRL21-like LRR repeat region" evidence="3">
    <location>
        <begin position="114"/>
        <end position="237"/>
    </location>
</feature>
<dbReference type="Pfam" id="PF25019">
    <property type="entry name" value="LRR_R13L1-DRL21"/>
    <property type="match status" value="1"/>
</dbReference>
<dbReference type="InterPro" id="IPR056789">
    <property type="entry name" value="LRR_R13L1-DRL21"/>
</dbReference>
<sequence length="372" mass="41707">MNCLRVLDLSRGKIHELPSSIGNLKHLRYLDLSMTHIKTLNKTVCRLLSLQTLKLNECKELLSLPKHLISLTNLRHLDLEKNLRLISMPPGMGRLTGLQTLSTFVVGVESGCKIGELKDMRNLRGTLCISNLENVAMQEANQAALNDKPHLRRLKLLWRGASDNNDEQEVLAGLRPHQNIKELQIEHYGGARFPGWIGDYSSLSNLATLSLNNCWKCSILPPLGQLPVLKSLIIASMPSVKYVDDSFCGAGLVRAFPSLEILAFDNMASFLRWDGLEEGDIPRLRTLTISSCLKLTSLPKIQYFRSLEHLEISDCSQLPVLPKEAVPVSLSSLIINSCPYLRRWYETDGKTDLDQIVLNREVTIDGICRSTN</sequence>
<accession>A0A835HHA1</accession>
<evidence type="ECO:0000313" key="5">
    <source>
        <dbReference type="Proteomes" id="UP000631114"/>
    </source>
</evidence>
<gene>
    <name evidence="4" type="ORF">IFM89_035664</name>
</gene>
<dbReference type="OrthoDB" id="2973320at2759"/>
<dbReference type="InterPro" id="IPR003591">
    <property type="entry name" value="Leu-rich_rpt_typical-subtyp"/>
</dbReference>
<dbReference type="PANTHER" id="PTHR47186:SF3">
    <property type="entry name" value="OS09G0267800 PROTEIN"/>
    <property type="match status" value="1"/>
</dbReference>
<dbReference type="InterPro" id="IPR001611">
    <property type="entry name" value="Leu-rich_rpt"/>
</dbReference>
<protein>
    <recommendedName>
        <fullName evidence="3">R13L1/DRL21-like LRR repeat region domain-containing protein</fullName>
    </recommendedName>
</protein>
<dbReference type="Proteomes" id="UP000631114">
    <property type="component" value="Unassembled WGS sequence"/>
</dbReference>
<keyword evidence="5" id="KW-1185">Reference proteome</keyword>
<dbReference type="PANTHER" id="PTHR47186">
    <property type="entry name" value="LEUCINE-RICH REPEAT-CONTAINING PROTEIN 57"/>
    <property type="match status" value="1"/>
</dbReference>
<dbReference type="EMBL" id="JADFTS010000007">
    <property type="protein sequence ID" value="KAF9599205.1"/>
    <property type="molecule type" value="Genomic_DNA"/>
</dbReference>
<keyword evidence="2" id="KW-0677">Repeat</keyword>
<organism evidence="4 5">
    <name type="scientific">Coptis chinensis</name>
    <dbReference type="NCBI Taxonomy" id="261450"/>
    <lineage>
        <taxon>Eukaryota</taxon>
        <taxon>Viridiplantae</taxon>
        <taxon>Streptophyta</taxon>
        <taxon>Embryophyta</taxon>
        <taxon>Tracheophyta</taxon>
        <taxon>Spermatophyta</taxon>
        <taxon>Magnoliopsida</taxon>
        <taxon>Ranunculales</taxon>
        <taxon>Ranunculaceae</taxon>
        <taxon>Coptidoideae</taxon>
        <taxon>Coptis</taxon>
    </lineage>
</organism>
<comment type="caution">
    <text evidence="4">The sequence shown here is derived from an EMBL/GenBank/DDBJ whole genome shotgun (WGS) entry which is preliminary data.</text>
</comment>
<evidence type="ECO:0000313" key="4">
    <source>
        <dbReference type="EMBL" id="KAF9599205.1"/>
    </source>
</evidence>
<name>A0A835HHA1_9MAGN</name>
<evidence type="ECO:0000256" key="2">
    <source>
        <dbReference type="ARBA" id="ARBA00022737"/>
    </source>
</evidence>
<reference evidence="4 5" key="1">
    <citation type="submission" date="2020-10" db="EMBL/GenBank/DDBJ databases">
        <title>The Coptis chinensis genome and diversification of protoberbering-type alkaloids.</title>
        <authorList>
            <person name="Wang B."/>
            <person name="Shu S."/>
            <person name="Song C."/>
            <person name="Liu Y."/>
        </authorList>
    </citation>
    <scope>NUCLEOTIDE SEQUENCE [LARGE SCALE GENOMIC DNA]</scope>
    <source>
        <strain evidence="4">HL-2020</strain>
        <tissue evidence="4">Leaf</tissue>
    </source>
</reference>
<dbReference type="AlphaFoldDB" id="A0A835HHA1"/>
<keyword evidence="1" id="KW-0433">Leucine-rich repeat</keyword>
<dbReference type="SUPFAM" id="SSF52058">
    <property type="entry name" value="L domain-like"/>
    <property type="match status" value="1"/>
</dbReference>
<evidence type="ECO:0000256" key="1">
    <source>
        <dbReference type="ARBA" id="ARBA00022614"/>
    </source>
</evidence>
<dbReference type="Gene3D" id="3.80.10.10">
    <property type="entry name" value="Ribonuclease Inhibitor"/>
    <property type="match status" value="1"/>
</dbReference>
<dbReference type="SMART" id="SM00369">
    <property type="entry name" value="LRR_TYP"/>
    <property type="match status" value="3"/>
</dbReference>